<accession>A0ACC0TQL6</accession>
<sequence length="585" mass="65184">MTGLTSDVCHFGLAHRTPSPAPMGAIIQKSTLPIILSCHPSPGLESLPDDLLLLVISLIGVEDILALRMTSKRFISVTRQRWVWSDALKHHVIDRRLPVPAFIPDLNSLSAKELEVRAIHASRFHRNWCSPHPRSRRNVDFPTREPIAEDLSSLSLSKDHPHPISQVLFPPGYNGQLLITVEQNRVACWEIAFEGSEAFLVAERNLAGRVIDGLVINDDPDNEAMLIVMSSRLVGMPPLFEIEAEVWALDKFHGSFTTLRSVLLSRNTQRRLSPTARLCGDLALLGDPVVLWNWKRGGAFFTMSSGNIHHSPTVNHIVSICPVGASAYFEQYQPDSVLAVRLVRNHLLVVRQSHIQLLPIPRFDQCGHAYKGASTFGAFLHVQDPATEAVVIVHEMTEEERGAWQFNPVTILMRVTTAIGHWIRKYDLLPRPVATAGQAAENELREEQGSDIERRPRPTDSPCTLPARPTQTIPVPPSCSNLVVGRNGKGLWMETQNLTCGRTTFPVRCFVGFDATSQLVPAQDSQPSRWQNDLTVRRNGLYKSRVGPGEVHERKYRILTSSLEDTVGRIAIGGRDGRVQILDYA</sequence>
<organism evidence="1 2">
    <name type="scientific">Russula earlei</name>
    <dbReference type="NCBI Taxonomy" id="71964"/>
    <lineage>
        <taxon>Eukaryota</taxon>
        <taxon>Fungi</taxon>
        <taxon>Dikarya</taxon>
        <taxon>Basidiomycota</taxon>
        <taxon>Agaricomycotina</taxon>
        <taxon>Agaricomycetes</taxon>
        <taxon>Russulales</taxon>
        <taxon>Russulaceae</taxon>
        <taxon>Russula</taxon>
    </lineage>
</organism>
<evidence type="ECO:0000313" key="2">
    <source>
        <dbReference type="Proteomes" id="UP001207468"/>
    </source>
</evidence>
<dbReference type="EMBL" id="JAGFNK010001362">
    <property type="protein sequence ID" value="KAI9432147.1"/>
    <property type="molecule type" value="Genomic_DNA"/>
</dbReference>
<keyword evidence="2" id="KW-1185">Reference proteome</keyword>
<reference evidence="1" key="1">
    <citation type="submission" date="2021-03" db="EMBL/GenBank/DDBJ databases">
        <title>Evolutionary priming and transition to the ectomycorrhizal habit in an iconic lineage of mushroom-forming fungi: is preadaptation a requirement?</title>
        <authorList>
            <consortium name="DOE Joint Genome Institute"/>
            <person name="Looney B.P."/>
            <person name="Miyauchi S."/>
            <person name="Morin E."/>
            <person name="Drula E."/>
            <person name="Courty P.E."/>
            <person name="Chicoki N."/>
            <person name="Fauchery L."/>
            <person name="Kohler A."/>
            <person name="Kuo A."/>
            <person name="LaButti K."/>
            <person name="Pangilinan J."/>
            <person name="Lipzen A."/>
            <person name="Riley R."/>
            <person name="Andreopoulos W."/>
            <person name="He G."/>
            <person name="Johnson J."/>
            <person name="Barry K.W."/>
            <person name="Grigoriev I.V."/>
            <person name="Nagy L."/>
            <person name="Hibbett D."/>
            <person name="Henrissat B."/>
            <person name="Matheny P.B."/>
            <person name="Labbe J."/>
            <person name="Martin A.F."/>
        </authorList>
    </citation>
    <scope>NUCLEOTIDE SEQUENCE</scope>
    <source>
        <strain evidence="1">BPL698</strain>
    </source>
</reference>
<evidence type="ECO:0000313" key="1">
    <source>
        <dbReference type="EMBL" id="KAI9432147.1"/>
    </source>
</evidence>
<protein>
    <submittedName>
        <fullName evidence="1">Uncharacterized protein</fullName>
    </submittedName>
</protein>
<dbReference type="Proteomes" id="UP001207468">
    <property type="component" value="Unassembled WGS sequence"/>
</dbReference>
<gene>
    <name evidence="1" type="ORF">F5148DRAFT_1270493</name>
</gene>
<proteinExistence type="predicted"/>
<name>A0ACC0TQL6_9AGAM</name>
<comment type="caution">
    <text evidence="1">The sequence shown here is derived from an EMBL/GenBank/DDBJ whole genome shotgun (WGS) entry which is preliminary data.</text>
</comment>